<feature type="domain" description="Glycosyltransferase subfamily 4-like N-terminal" evidence="1">
    <location>
        <begin position="19"/>
        <end position="239"/>
    </location>
</feature>
<dbReference type="Gene3D" id="3.40.50.2000">
    <property type="entry name" value="Glycogen Phosphorylase B"/>
    <property type="match status" value="2"/>
</dbReference>
<evidence type="ECO:0000313" key="2">
    <source>
        <dbReference type="EMBL" id="PKK90791.1"/>
    </source>
</evidence>
<dbReference type="Pfam" id="PF13579">
    <property type="entry name" value="Glyco_trans_4_4"/>
    <property type="match status" value="1"/>
</dbReference>
<organism evidence="2 3">
    <name type="scientific">Candidatus Wallbacteria bacterium HGW-Wallbacteria-1</name>
    <dbReference type="NCBI Taxonomy" id="2013854"/>
    <lineage>
        <taxon>Bacteria</taxon>
        <taxon>Candidatus Walliibacteriota</taxon>
    </lineage>
</organism>
<dbReference type="Proteomes" id="UP000233256">
    <property type="component" value="Unassembled WGS sequence"/>
</dbReference>
<protein>
    <recommendedName>
        <fullName evidence="1">Glycosyltransferase subfamily 4-like N-terminal domain-containing protein</fullName>
    </recommendedName>
</protein>
<sequence length="448" mass="50837">MRILLITHYFPPLNMVVSHRTWSWARNWADQGHDVVILTTRKNPLDGPLNMSWNCSCNQLGSIKVLQVPYPHPWALTWLKKKILNNVSEPVSEIDPSTIDSSSGFAGLIRRKIRPLREITGAIPEIHDPWIPMAIAAGARLMSRIKFHIVVSTYHPPAPHCVALALKKLGHDFFWIIDFAEMWSQSTTIKAVKPFSSAIRWLESTIVANGDLLLAVSDPWAQKLKDLYPKKEVLTIENGFSPEDIPDHHHRYAKAESNEPFIMIYSGTIWPGEGRQNPDLLFRALEMIAQNYPELASRLELRIFGKGWSELEKLNEPLVKLGMVRFMGTIDRLELRRHSFKAHCSVIFDWDDPEESGVIPAKAYEYMASGRPILCLGGHSDSALKKMIVSLNAGLCPGHDIIRISETIKIIANGIPDWKSPAENELKSWSREYQSALILKKHYEMTSS</sequence>
<dbReference type="SUPFAM" id="SSF53756">
    <property type="entry name" value="UDP-Glycosyltransferase/glycogen phosphorylase"/>
    <property type="match status" value="1"/>
</dbReference>
<accession>A0A2N1PR14</accession>
<proteinExistence type="predicted"/>
<evidence type="ECO:0000259" key="1">
    <source>
        <dbReference type="Pfam" id="PF13579"/>
    </source>
</evidence>
<dbReference type="EMBL" id="PGXC01000004">
    <property type="protein sequence ID" value="PKK90791.1"/>
    <property type="molecule type" value="Genomic_DNA"/>
</dbReference>
<dbReference type="AlphaFoldDB" id="A0A2N1PR14"/>
<comment type="caution">
    <text evidence="2">The sequence shown here is derived from an EMBL/GenBank/DDBJ whole genome shotgun (WGS) entry which is preliminary data.</text>
</comment>
<dbReference type="PANTHER" id="PTHR12526">
    <property type="entry name" value="GLYCOSYLTRANSFERASE"/>
    <property type="match status" value="1"/>
</dbReference>
<dbReference type="InterPro" id="IPR028098">
    <property type="entry name" value="Glyco_trans_4-like_N"/>
</dbReference>
<name>A0A2N1PR14_9BACT</name>
<dbReference type="PANTHER" id="PTHR12526:SF630">
    <property type="entry name" value="GLYCOSYLTRANSFERASE"/>
    <property type="match status" value="1"/>
</dbReference>
<gene>
    <name evidence="2" type="ORF">CVV64_07895</name>
</gene>
<evidence type="ECO:0000313" key="3">
    <source>
        <dbReference type="Proteomes" id="UP000233256"/>
    </source>
</evidence>
<reference evidence="2 3" key="1">
    <citation type="journal article" date="2017" name="ISME J.">
        <title>Potential for microbial H2 and metal transformations associated with novel bacteria and archaea in deep terrestrial subsurface sediments.</title>
        <authorList>
            <person name="Hernsdorf A.W."/>
            <person name="Amano Y."/>
            <person name="Miyakawa K."/>
            <person name="Ise K."/>
            <person name="Suzuki Y."/>
            <person name="Anantharaman K."/>
            <person name="Probst A."/>
            <person name="Burstein D."/>
            <person name="Thomas B.C."/>
            <person name="Banfield J.F."/>
        </authorList>
    </citation>
    <scope>NUCLEOTIDE SEQUENCE [LARGE SCALE GENOMIC DNA]</scope>
    <source>
        <strain evidence="2">HGW-Wallbacteria-1</strain>
    </source>
</reference>